<dbReference type="Pfam" id="PF01963">
    <property type="entry name" value="TraB_PrgY_gumN"/>
    <property type="match status" value="1"/>
</dbReference>
<dbReference type="CDD" id="cd14789">
    <property type="entry name" value="Tiki"/>
    <property type="match status" value="1"/>
</dbReference>
<dbReference type="PANTHER" id="PTHR40590:SF1">
    <property type="entry name" value="CYTOPLASMIC PROTEIN"/>
    <property type="match status" value="1"/>
</dbReference>
<evidence type="ECO:0000256" key="1">
    <source>
        <dbReference type="SAM" id="SignalP"/>
    </source>
</evidence>
<feature type="signal peptide" evidence="1">
    <location>
        <begin position="1"/>
        <end position="23"/>
    </location>
</feature>
<dbReference type="AlphaFoldDB" id="A0A845UXY1"/>
<organism evidence="2 3">
    <name type="scientific">Wenzhouxiangella limi</name>
    <dbReference type="NCBI Taxonomy" id="2707351"/>
    <lineage>
        <taxon>Bacteria</taxon>
        <taxon>Pseudomonadati</taxon>
        <taxon>Pseudomonadota</taxon>
        <taxon>Gammaproteobacteria</taxon>
        <taxon>Chromatiales</taxon>
        <taxon>Wenzhouxiangellaceae</taxon>
        <taxon>Wenzhouxiangella</taxon>
    </lineage>
</organism>
<sequence length="292" mass="32284">MRFLSRLWVSALLVWMFAGAAQAQVLWSVKGPEGQQNWLLGTVHSEDPRLLEFPEAVLEALADSDRLALELVPDASLLEILNQAMHYPEPRLDQVLAAGPYEKLVEILGDSYGMGEPVVRRLRPWAAAMTLSVPPPQTGLFMDLALSIRAGGLSLEVVSLERIEEQLAFLADMPESMQLNLLEQAIEDFARQDEMFETLVRSYLAGDLARLEAVAREQMAGLDPALRAHFEQVGMIERNHTMVKRALPWLEAGGLMIAVGALHLPGEEGLIELLRARGMTVEPALGPYEDPS</sequence>
<evidence type="ECO:0000313" key="3">
    <source>
        <dbReference type="Proteomes" id="UP000484885"/>
    </source>
</evidence>
<proteinExistence type="predicted"/>
<dbReference type="PANTHER" id="PTHR40590">
    <property type="entry name" value="CYTOPLASMIC PROTEIN-RELATED"/>
    <property type="match status" value="1"/>
</dbReference>
<dbReference type="RefSeq" id="WP_164210756.1">
    <property type="nucleotide sequence ID" value="NZ_JAAGSC010000039.1"/>
</dbReference>
<name>A0A845UXY1_9GAMM</name>
<dbReference type="InterPro" id="IPR002816">
    <property type="entry name" value="TraB/PrgY/GumN_fam"/>
</dbReference>
<keyword evidence="1" id="KW-0732">Signal</keyword>
<evidence type="ECO:0000313" key="2">
    <source>
        <dbReference type="EMBL" id="NDY95364.1"/>
    </source>
</evidence>
<dbReference type="EMBL" id="JAAGSC010000039">
    <property type="protein sequence ID" value="NDY95364.1"/>
    <property type="molecule type" value="Genomic_DNA"/>
</dbReference>
<keyword evidence="3" id="KW-1185">Reference proteome</keyword>
<gene>
    <name evidence="2" type="ORF">G3I74_06465</name>
</gene>
<comment type="caution">
    <text evidence="2">The sequence shown here is derived from an EMBL/GenBank/DDBJ whole genome shotgun (WGS) entry which is preliminary data.</text>
</comment>
<reference evidence="2 3" key="1">
    <citation type="submission" date="2020-02" db="EMBL/GenBank/DDBJ databases">
        <authorList>
            <person name="Zhang X.-Y."/>
        </authorList>
    </citation>
    <scope>NUCLEOTIDE SEQUENCE [LARGE SCALE GENOMIC DNA]</scope>
    <source>
        <strain evidence="2 3">C33</strain>
    </source>
</reference>
<dbReference type="Proteomes" id="UP000484885">
    <property type="component" value="Unassembled WGS sequence"/>
</dbReference>
<protein>
    <submittedName>
        <fullName evidence="2">TraB/GumN family protein</fullName>
    </submittedName>
</protein>
<accession>A0A845UXY1</accession>
<feature type="chain" id="PRO_5032579186" evidence="1">
    <location>
        <begin position="24"/>
        <end position="292"/>
    </location>
</feature>
<dbReference type="InterPro" id="IPR047111">
    <property type="entry name" value="YbaP-like"/>
</dbReference>